<dbReference type="RefSeq" id="WP_165238009.1">
    <property type="nucleotide sequence ID" value="NZ_CP049257.1"/>
</dbReference>
<protein>
    <recommendedName>
        <fullName evidence="2">PASTA domain-containing protein</fullName>
    </recommendedName>
</protein>
<keyword evidence="4" id="KW-1185">Reference proteome</keyword>
<dbReference type="PROSITE" id="PS51178">
    <property type="entry name" value="PASTA"/>
    <property type="match status" value="1"/>
</dbReference>
<keyword evidence="1" id="KW-0812">Transmembrane</keyword>
<name>A0A6G6WJQ3_9ACTN</name>
<keyword evidence="1" id="KW-1133">Transmembrane helix</keyword>
<dbReference type="Gene3D" id="3.30.10.20">
    <property type="match status" value="1"/>
</dbReference>
<keyword evidence="1" id="KW-0472">Membrane</keyword>
<accession>A0A6G6WJQ3</accession>
<reference evidence="3 4" key="1">
    <citation type="submission" date="2020-02" db="EMBL/GenBank/DDBJ databases">
        <title>Full genome sequence of Nocardioides sp. R-3366.</title>
        <authorList>
            <person name="Im W.-T."/>
        </authorList>
    </citation>
    <scope>NUCLEOTIDE SEQUENCE [LARGE SCALE GENOMIC DNA]</scope>
    <source>
        <strain evidence="3 4">R-3366</strain>
    </source>
</reference>
<dbReference type="KEGG" id="nano:G5V58_24185"/>
<gene>
    <name evidence="3" type="ORF">G5V58_24185</name>
</gene>
<dbReference type="Proteomes" id="UP000502996">
    <property type="component" value="Chromosome"/>
</dbReference>
<sequence>MDFDAYVAARYGRLIEHAVLLGVADGEAGTYVDHVLLQNKKAIRRAEDPDPLVHAALDRAISGTPDRRARTGPFVALGLVALAVAVGLALSWRPPPKALPSLFALHGDQAQALLEGQGYDVVLRPARACEPSGLVLSSDPPAGALARKGQTVTVRTAVPSGVGCDEGFADRAVAWQFLAFARGEGPAPTFTQTVTVVVDQQDPYRIDQVAAVSRERWGGVMDRIARSAAGRAPTTSGMPRLAVEDGVLPSDLCGVPKPDGTGDRRVLRLQVDARADGDESTCPLTVDLYRDSAGAIDGVVVYTPKDALIKPAGRLREASPAGE</sequence>
<organism evidence="3 4">
    <name type="scientific">Nocardioides anomalus</name>
    <dbReference type="NCBI Taxonomy" id="2712223"/>
    <lineage>
        <taxon>Bacteria</taxon>
        <taxon>Bacillati</taxon>
        <taxon>Actinomycetota</taxon>
        <taxon>Actinomycetes</taxon>
        <taxon>Propionibacteriales</taxon>
        <taxon>Nocardioidaceae</taxon>
        <taxon>Nocardioides</taxon>
    </lineage>
</organism>
<evidence type="ECO:0000313" key="4">
    <source>
        <dbReference type="Proteomes" id="UP000502996"/>
    </source>
</evidence>
<evidence type="ECO:0000259" key="2">
    <source>
        <dbReference type="PROSITE" id="PS51178"/>
    </source>
</evidence>
<evidence type="ECO:0000313" key="3">
    <source>
        <dbReference type="EMBL" id="QIG45436.1"/>
    </source>
</evidence>
<evidence type="ECO:0000256" key="1">
    <source>
        <dbReference type="SAM" id="Phobius"/>
    </source>
</evidence>
<dbReference type="EMBL" id="CP049257">
    <property type="protein sequence ID" value="QIG45436.1"/>
    <property type="molecule type" value="Genomic_DNA"/>
</dbReference>
<proteinExistence type="predicted"/>
<dbReference type="InterPro" id="IPR005543">
    <property type="entry name" value="PASTA_dom"/>
</dbReference>
<dbReference type="CDD" id="cd06577">
    <property type="entry name" value="PASTA_pknB"/>
    <property type="match status" value="1"/>
</dbReference>
<dbReference type="AlphaFoldDB" id="A0A6G6WJQ3"/>
<feature type="domain" description="PASTA" evidence="2">
    <location>
        <begin position="93"/>
        <end position="158"/>
    </location>
</feature>
<feature type="transmembrane region" description="Helical" evidence="1">
    <location>
        <begin position="74"/>
        <end position="92"/>
    </location>
</feature>